<evidence type="ECO:0000256" key="1">
    <source>
        <dbReference type="SAM" id="MobiDB-lite"/>
    </source>
</evidence>
<feature type="compositionally biased region" description="Polar residues" evidence="1">
    <location>
        <begin position="246"/>
        <end position="259"/>
    </location>
</feature>
<dbReference type="EMBL" id="CH963857">
    <property type="protein sequence ID" value="EDW75922.2"/>
    <property type="molecule type" value="Genomic_DNA"/>
</dbReference>
<sequence length="259" mass="27959">MIESNSERMDKIKETASIAIAQANLSDQLAQLIWRATPSDISLGLVESSEEIMSNLLGSETKEPKEETKEATIVSYLNEVERAVYGDKDGHPENGSVNHFKAAENYAVAGDRFLDFPQDLSSCFSNLSTDGNSVVSLPIAATNPPPGFDRPARSALYQRRHSQQPSTSTAAAAGCSSNYANANNSPPKGGYNNLSPQRQQQFQRQPPNQSPRQGAGSESAHMANQNASNVNVNDNSSSVQYPKWSYTDSDTRQGTISAG</sequence>
<dbReference type="OrthoDB" id="8036466at2759"/>
<dbReference type="Proteomes" id="UP000007798">
    <property type="component" value="Unassembled WGS sequence"/>
</dbReference>
<accession>B4MW52</accession>
<feature type="compositionally biased region" description="Low complexity" evidence="1">
    <location>
        <begin position="196"/>
        <end position="213"/>
    </location>
</feature>
<name>B4MW52_DROWI</name>
<dbReference type="HOGENOM" id="CLU_734198_0_0_1"/>
<feature type="compositionally biased region" description="Low complexity" evidence="1">
    <location>
        <begin position="223"/>
        <end position="240"/>
    </location>
</feature>
<evidence type="ECO:0000313" key="2">
    <source>
        <dbReference type="EMBL" id="EDW75922.2"/>
    </source>
</evidence>
<feature type="compositionally biased region" description="Low complexity" evidence="1">
    <location>
        <begin position="166"/>
        <end position="185"/>
    </location>
</feature>
<feature type="region of interest" description="Disordered" evidence="1">
    <location>
        <begin position="138"/>
        <end position="259"/>
    </location>
</feature>
<keyword evidence="3" id="KW-1185">Reference proteome</keyword>
<evidence type="ECO:0000313" key="3">
    <source>
        <dbReference type="Proteomes" id="UP000007798"/>
    </source>
</evidence>
<gene>
    <name evidence="2" type="primary">Dwil\GK14946</name>
    <name evidence="2" type="ORF">Dwil_GK14946</name>
</gene>
<reference evidence="2 3" key="1">
    <citation type="journal article" date="2007" name="Nature">
        <title>Evolution of genes and genomes on the Drosophila phylogeny.</title>
        <authorList>
            <consortium name="Drosophila 12 Genomes Consortium"/>
            <person name="Clark A.G."/>
            <person name="Eisen M.B."/>
            <person name="Smith D.R."/>
            <person name="Bergman C.M."/>
            <person name="Oliver B."/>
            <person name="Markow T.A."/>
            <person name="Kaufman T.C."/>
            <person name="Kellis M."/>
            <person name="Gelbart W."/>
            <person name="Iyer V.N."/>
            <person name="Pollard D.A."/>
            <person name="Sackton T.B."/>
            <person name="Larracuente A.M."/>
            <person name="Singh N.D."/>
            <person name="Abad J.P."/>
            <person name="Abt D.N."/>
            <person name="Adryan B."/>
            <person name="Aguade M."/>
            <person name="Akashi H."/>
            <person name="Anderson W.W."/>
            <person name="Aquadro C.F."/>
            <person name="Ardell D.H."/>
            <person name="Arguello R."/>
            <person name="Artieri C.G."/>
            <person name="Barbash D.A."/>
            <person name="Barker D."/>
            <person name="Barsanti P."/>
            <person name="Batterham P."/>
            <person name="Batzoglou S."/>
            <person name="Begun D."/>
            <person name="Bhutkar A."/>
            <person name="Blanco E."/>
            <person name="Bosak S.A."/>
            <person name="Bradley R.K."/>
            <person name="Brand A.D."/>
            <person name="Brent M.R."/>
            <person name="Brooks A.N."/>
            <person name="Brown R.H."/>
            <person name="Butlin R.K."/>
            <person name="Caggese C."/>
            <person name="Calvi B.R."/>
            <person name="Bernardo de Carvalho A."/>
            <person name="Caspi A."/>
            <person name="Castrezana S."/>
            <person name="Celniker S.E."/>
            <person name="Chang J.L."/>
            <person name="Chapple C."/>
            <person name="Chatterji S."/>
            <person name="Chinwalla A."/>
            <person name="Civetta A."/>
            <person name="Clifton S.W."/>
            <person name="Comeron J.M."/>
            <person name="Costello J.C."/>
            <person name="Coyne J.A."/>
            <person name="Daub J."/>
            <person name="David R.G."/>
            <person name="Delcher A.L."/>
            <person name="Delehaunty K."/>
            <person name="Do C.B."/>
            <person name="Ebling H."/>
            <person name="Edwards K."/>
            <person name="Eickbush T."/>
            <person name="Evans J.D."/>
            <person name="Filipski A."/>
            <person name="Findeiss S."/>
            <person name="Freyhult E."/>
            <person name="Fulton L."/>
            <person name="Fulton R."/>
            <person name="Garcia A.C."/>
            <person name="Gardiner A."/>
            <person name="Garfield D.A."/>
            <person name="Garvin B.E."/>
            <person name="Gibson G."/>
            <person name="Gilbert D."/>
            <person name="Gnerre S."/>
            <person name="Godfrey J."/>
            <person name="Good R."/>
            <person name="Gotea V."/>
            <person name="Gravely B."/>
            <person name="Greenberg A.J."/>
            <person name="Griffiths-Jones S."/>
            <person name="Gross S."/>
            <person name="Guigo R."/>
            <person name="Gustafson E.A."/>
            <person name="Haerty W."/>
            <person name="Hahn M.W."/>
            <person name="Halligan D.L."/>
            <person name="Halpern A.L."/>
            <person name="Halter G.M."/>
            <person name="Han M.V."/>
            <person name="Heger A."/>
            <person name="Hillier L."/>
            <person name="Hinrichs A.S."/>
            <person name="Holmes I."/>
            <person name="Hoskins R.A."/>
            <person name="Hubisz M.J."/>
            <person name="Hultmark D."/>
            <person name="Huntley M.A."/>
            <person name="Jaffe D.B."/>
            <person name="Jagadeeshan S."/>
            <person name="Jeck W.R."/>
            <person name="Johnson J."/>
            <person name="Jones C.D."/>
            <person name="Jordan W.C."/>
            <person name="Karpen G.H."/>
            <person name="Kataoka E."/>
            <person name="Keightley P.D."/>
            <person name="Kheradpour P."/>
            <person name="Kirkness E.F."/>
            <person name="Koerich L.B."/>
            <person name="Kristiansen K."/>
            <person name="Kudrna D."/>
            <person name="Kulathinal R.J."/>
            <person name="Kumar S."/>
            <person name="Kwok R."/>
            <person name="Lander E."/>
            <person name="Langley C.H."/>
            <person name="Lapoint R."/>
            <person name="Lazzaro B.P."/>
            <person name="Lee S.J."/>
            <person name="Levesque L."/>
            <person name="Li R."/>
            <person name="Lin C.F."/>
            <person name="Lin M.F."/>
            <person name="Lindblad-Toh K."/>
            <person name="Llopart A."/>
            <person name="Long M."/>
            <person name="Low L."/>
            <person name="Lozovsky E."/>
            <person name="Lu J."/>
            <person name="Luo M."/>
            <person name="Machado C.A."/>
            <person name="Makalowski W."/>
            <person name="Marzo M."/>
            <person name="Matsuda M."/>
            <person name="Matzkin L."/>
            <person name="McAllister B."/>
            <person name="McBride C.S."/>
            <person name="McKernan B."/>
            <person name="McKernan K."/>
            <person name="Mendez-Lago M."/>
            <person name="Minx P."/>
            <person name="Mollenhauer M.U."/>
            <person name="Montooth K."/>
            <person name="Mount S.M."/>
            <person name="Mu X."/>
            <person name="Myers E."/>
            <person name="Negre B."/>
            <person name="Newfeld S."/>
            <person name="Nielsen R."/>
            <person name="Noor M.A."/>
            <person name="O'Grady P."/>
            <person name="Pachter L."/>
            <person name="Papaceit M."/>
            <person name="Parisi M.J."/>
            <person name="Parisi M."/>
            <person name="Parts L."/>
            <person name="Pedersen J.S."/>
            <person name="Pesole G."/>
            <person name="Phillippy A.M."/>
            <person name="Ponting C.P."/>
            <person name="Pop M."/>
            <person name="Porcelli D."/>
            <person name="Powell J.R."/>
            <person name="Prohaska S."/>
            <person name="Pruitt K."/>
            <person name="Puig M."/>
            <person name="Quesneville H."/>
            <person name="Ram K.R."/>
            <person name="Rand D."/>
            <person name="Rasmussen M.D."/>
            <person name="Reed L.K."/>
            <person name="Reenan R."/>
            <person name="Reily A."/>
            <person name="Remington K.A."/>
            <person name="Rieger T.T."/>
            <person name="Ritchie M.G."/>
            <person name="Robin C."/>
            <person name="Rogers Y.H."/>
            <person name="Rohde C."/>
            <person name="Rozas J."/>
            <person name="Rubenfield M.J."/>
            <person name="Ruiz A."/>
            <person name="Russo S."/>
            <person name="Salzberg S.L."/>
            <person name="Sanchez-Gracia A."/>
            <person name="Saranga D.J."/>
            <person name="Sato H."/>
            <person name="Schaeffer S.W."/>
            <person name="Schatz M.C."/>
            <person name="Schlenke T."/>
            <person name="Schwartz R."/>
            <person name="Segarra C."/>
            <person name="Singh R.S."/>
            <person name="Sirot L."/>
            <person name="Sirota M."/>
            <person name="Sisneros N.B."/>
            <person name="Smith C.D."/>
            <person name="Smith T.F."/>
            <person name="Spieth J."/>
            <person name="Stage D.E."/>
            <person name="Stark A."/>
            <person name="Stephan W."/>
            <person name="Strausberg R.L."/>
            <person name="Strempel S."/>
            <person name="Sturgill D."/>
            <person name="Sutton G."/>
            <person name="Sutton G.G."/>
            <person name="Tao W."/>
            <person name="Teichmann S."/>
            <person name="Tobari Y.N."/>
            <person name="Tomimura Y."/>
            <person name="Tsolas J.M."/>
            <person name="Valente V.L."/>
            <person name="Venter E."/>
            <person name="Venter J.C."/>
            <person name="Vicario S."/>
            <person name="Vieira F.G."/>
            <person name="Vilella A.J."/>
            <person name="Villasante A."/>
            <person name="Walenz B."/>
            <person name="Wang J."/>
            <person name="Wasserman M."/>
            <person name="Watts T."/>
            <person name="Wilson D."/>
            <person name="Wilson R.K."/>
            <person name="Wing R.A."/>
            <person name="Wolfner M.F."/>
            <person name="Wong A."/>
            <person name="Wong G.K."/>
            <person name="Wu C.I."/>
            <person name="Wu G."/>
            <person name="Yamamoto D."/>
            <person name="Yang H.P."/>
            <person name="Yang S.P."/>
            <person name="Yorke J.A."/>
            <person name="Yoshida K."/>
            <person name="Zdobnov E."/>
            <person name="Zhang P."/>
            <person name="Zhang Y."/>
            <person name="Zimin A.V."/>
            <person name="Baldwin J."/>
            <person name="Abdouelleil A."/>
            <person name="Abdulkadir J."/>
            <person name="Abebe A."/>
            <person name="Abera B."/>
            <person name="Abreu J."/>
            <person name="Acer S.C."/>
            <person name="Aftuck L."/>
            <person name="Alexander A."/>
            <person name="An P."/>
            <person name="Anderson E."/>
            <person name="Anderson S."/>
            <person name="Arachi H."/>
            <person name="Azer M."/>
            <person name="Bachantsang P."/>
            <person name="Barry A."/>
            <person name="Bayul T."/>
            <person name="Berlin A."/>
            <person name="Bessette D."/>
            <person name="Bloom T."/>
            <person name="Blye J."/>
            <person name="Boguslavskiy L."/>
            <person name="Bonnet C."/>
            <person name="Boukhgalter B."/>
            <person name="Bourzgui I."/>
            <person name="Brown A."/>
            <person name="Cahill P."/>
            <person name="Channer S."/>
            <person name="Cheshatsang Y."/>
            <person name="Chuda L."/>
            <person name="Citroen M."/>
            <person name="Collymore A."/>
            <person name="Cooke P."/>
            <person name="Costello M."/>
            <person name="D'Aco K."/>
            <person name="Daza R."/>
            <person name="De Haan G."/>
            <person name="DeGray S."/>
            <person name="DeMaso C."/>
            <person name="Dhargay N."/>
            <person name="Dooley K."/>
            <person name="Dooley E."/>
            <person name="Doricent M."/>
            <person name="Dorje P."/>
            <person name="Dorjee K."/>
            <person name="Dupes A."/>
            <person name="Elong R."/>
            <person name="Falk J."/>
            <person name="Farina A."/>
            <person name="Faro S."/>
            <person name="Ferguson D."/>
            <person name="Fisher S."/>
            <person name="Foley C.D."/>
            <person name="Franke A."/>
            <person name="Friedrich D."/>
            <person name="Gadbois L."/>
            <person name="Gearin G."/>
            <person name="Gearin C.R."/>
            <person name="Giannoukos G."/>
            <person name="Goode T."/>
            <person name="Graham J."/>
            <person name="Grandbois E."/>
            <person name="Grewal S."/>
            <person name="Gyaltsen K."/>
            <person name="Hafez N."/>
            <person name="Hagos B."/>
            <person name="Hall J."/>
            <person name="Henson C."/>
            <person name="Hollinger A."/>
            <person name="Honan T."/>
            <person name="Huard M.D."/>
            <person name="Hughes L."/>
            <person name="Hurhula B."/>
            <person name="Husby M.E."/>
            <person name="Kamat A."/>
            <person name="Kanga B."/>
            <person name="Kashin S."/>
            <person name="Khazanovich D."/>
            <person name="Kisner P."/>
            <person name="Lance K."/>
            <person name="Lara M."/>
            <person name="Lee W."/>
            <person name="Lennon N."/>
            <person name="Letendre F."/>
            <person name="LeVine R."/>
            <person name="Lipovsky A."/>
            <person name="Liu X."/>
            <person name="Liu J."/>
            <person name="Liu S."/>
            <person name="Lokyitsang T."/>
            <person name="Lokyitsang Y."/>
            <person name="Lubonja R."/>
            <person name="Lui A."/>
            <person name="MacDonald P."/>
            <person name="Magnisalis V."/>
            <person name="Maru K."/>
            <person name="Matthews C."/>
            <person name="McCusker W."/>
            <person name="McDonough S."/>
            <person name="Mehta T."/>
            <person name="Meldrim J."/>
            <person name="Meneus L."/>
            <person name="Mihai O."/>
            <person name="Mihalev A."/>
            <person name="Mihova T."/>
            <person name="Mittelman R."/>
            <person name="Mlenga V."/>
            <person name="Montmayeur A."/>
            <person name="Mulrain L."/>
            <person name="Navidi A."/>
            <person name="Naylor J."/>
            <person name="Negash T."/>
            <person name="Nguyen T."/>
            <person name="Nguyen N."/>
            <person name="Nicol R."/>
            <person name="Norbu C."/>
            <person name="Norbu N."/>
            <person name="Novod N."/>
            <person name="O'Neill B."/>
            <person name="Osman S."/>
            <person name="Markiewicz E."/>
            <person name="Oyono O.L."/>
            <person name="Patti C."/>
            <person name="Phunkhang P."/>
            <person name="Pierre F."/>
            <person name="Priest M."/>
            <person name="Raghuraman S."/>
            <person name="Rege F."/>
            <person name="Reyes R."/>
            <person name="Rise C."/>
            <person name="Rogov P."/>
            <person name="Ross K."/>
            <person name="Ryan E."/>
            <person name="Settipalli S."/>
            <person name="Shea T."/>
            <person name="Sherpa N."/>
            <person name="Shi L."/>
            <person name="Shih D."/>
            <person name="Sparrow T."/>
            <person name="Spaulding J."/>
            <person name="Stalker J."/>
            <person name="Stange-Thomann N."/>
            <person name="Stavropoulos S."/>
            <person name="Stone C."/>
            <person name="Strader C."/>
            <person name="Tesfaye S."/>
            <person name="Thomson T."/>
            <person name="Thoulutsang Y."/>
            <person name="Thoulutsang D."/>
            <person name="Topham K."/>
            <person name="Topping I."/>
            <person name="Tsamla T."/>
            <person name="Vassiliev H."/>
            <person name="Vo A."/>
            <person name="Wangchuk T."/>
            <person name="Wangdi T."/>
            <person name="Weiand M."/>
            <person name="Wilkinson J."/>
            <person name="Wilson A."/>
            <person name="Yadav S."/>
            <person name="Young G."/>
            <person name="Yu Q."/>
            <person name="Zembek L."/>
            <person name="Zhong D."/>
            <person name="Zimmer A."/>
            <person name="Zwirko Z."/>
            <person name="Jaffe D.B."/>
            <person name="Alvarez P."/>
            <person name="Brockman W."/>
            <person name="Butler J."/>
            <person name="Chin C."/>
            <person name="Gnerre S."/>
            <person name="Grabherr M."/>
            <person name="Kleber M."/>
            <person name="Mauceli E."/>
            <person name="MacCallum I."/>
        </authorList>
    </citation>
    <scope>NUCLEOTIDE SEQUENCE [LARGE SCALE GENOMIC DNA]</scope>
    <source>
        <strain evidence="3">Tucson 14030-0811.24</strain>
    </source>
</reference>
<dbReference type="InParanoid" id="B4MW52"/>
<proteinExistence type="predicted"/>
<protein>
    <submittedName>
        <fullName evidence="2">Uncharacterized protein</fullName>
    </submittedName>
</protein>
<dbReference type="eggNOG" id="ENOG502T6SU">
    <property type="taxonomic scope" value="Eukaryota"/>
</dbReference>
<dbReference type="AlphaFoldDB" id="B4MW52"/>
<organism evidence="2 3">
    <name type="scientific">Drosophila willistoni</name>
    <name type="common">Fruit fly</name>
    <dbReference type="NCBI Taxonomy" id="7260"/>
    <lineage>
        <taxon>Eukaryota</taxon>
        <taxon>Metazoa</taxon>
        <taxon>Ecdysozoa</taxon>
        <taxon>Arthropoda</taxon>
        <taxon>Hexapoda</taxon>
        <taxon>Insecta</taxon>
        <taxon>Pterygota</taxon>
        <taxon>Neoptera</taxon>
        <taxon>Endopterygota</taxon>
        <taxon>Diptera</taxon>
        <taxon>Brachycera</taxon>
        <taxon>Muscomorpha</taxon>
        <taxon>Ephydroidea</taxon>
        <taxon>Drosophilidae</taxon>
        <taxon>Drosophila</taxon>
        <taxon>Sophophora</taxon>
    </lineage>
</organism>